<gene>
    <name evidence="2" type="ORF">PgNI_05712</name>
</gene>
<dbReference type="Proteomes" id="UP000515153">
    <property type="component" value="Chromosome I"/>
</dbReference>
<accession>A0A6P8B4V3</accession>
<dbReference type="GeneID" id="41960652"/>
<dbReference type="KEGG" id="pgri:PgNI_05712"/>
<dbReference type="AlphaFoldDB" id="A0A6P8B4V3"/>
<evidence type="ECO:0000313" key="2">
    <source>
        <dbReference type="RefSeq" id="XP_030982044.1"/>
    </source>
</evidence>
<keyword evidence="1" id="KW-1185">Reference proteome</keyword>
<name>A0A6P8B4V3_PYRGI</name>
<reference evidence="2" key="3">
    <citation type="submission" date="2025-08" db="UniProtKB">
        <authorList>
            <consortium name="RefSeq"/>
        </authorList>
    </citation>
    <scope>IDENTIFICATION</scope>
    <source>
        <strain evidence="2">NI907</strain>
    </source>
</reference>
<reference evidence="2" key="2">
    <citation type="submission" date="2019-10" db="EMBL/GenBank/DDBJ databases">
        <authorList>
            <consortium name="NCBI Genome Project"/>
        </authorList>
    </citation>
    <scope>NUCLEOTIDE SEQUENCE</scope>
    <source>
        <strain evidence="2">NI907</strain>
    </source>
</reference>
<evidence type="ECO:0000313" key="1">
    <source>
        <dbReference type="Proteomes" id="UP000515153"/>
    </source>
</evidence>
<sequence length="47" mass="5266">VPSTSGPTADITCWASSNNTLLCRGNVVSKPVAFWNWRRMHEKVNSF</sequence>
<protein>
    <submittedName>
        <fullName evidence="2">Uncharacterized protein</fullName>
    </submittedName>
</protein>
<feature type="non-terminal residue" evidence="2">
    <location>
        <position position="1"/>
    </location>
</feature>
<organism evidence="1 2">
    <name type="scientific">Pyricularia grisea</name>
    <name type="common">Crabgrass-specific blast fungus</name>
    <name type="synonym">Magnaporthe grisea</name>
    <dbReference type="NCBI Taxonomy" id="148305"/>
    <lineage>
        <taxon>Eukaryota</taxon>
        <taxon>Fungi</taxon>
        <taxon>Dikarya</taxon>
        <taxon>Ascomycota</taxon>
        <taxon>Pezizomycotina</taxon>
        <taxon>Sordariomycetes</taxon>
        <taxon>Sordariomycetidae</taxon>
        <taxon>Magnaporthales</taxon>
        <taxon>Pyriculariaceae</taxon>
        <taxon>Pyricularia</taxon>
    </lineage>
</organism>
<reference evidence="1 2" key="1">
    <citation type="journal article" date="2019" name="Mol. Biol. Evol.">
        <title>Blast fungal genomes show frequent chromosomal changes, gene gains and losses, and effector gene turnover.</title>
        <authorList>
            <person name="Gomez Luciano L.B."/>
            <person name="Jason Tsai I."/>
            <person name="Chuma I."/>
            <person name="Tosa Y."/>
            <person name="Chen Y.H."/>
            <person name="Li J.Y."/>
            <person name="Li M.Y."/>
            <person name="Jade Lu M.Y."/>
            <person name="Nakayashiki H."/>
            <person name="Li W.H."/>
        </authorList>
    </citation>
    <scope>NUCLEOTIDE SEQUENCE [LARGE SCALE GENOMIC DNA]</scope>
    <source>
        <strain evidence="1 2">NI907</strain>
    </source>
</reference>
<dbReference type="RefSeq" id="XP_030982044.1">
    <property type="nucleotide sequence ID" value="XM_031125743.1"/>
</dbReference>
<proteinExistence type="predicted"/>